<feature type="domain" description="Major facilitator superfamily (MFS) profile" evidence="8">
    <location>
        <begin position="12"/>
        <end position="380"/>
    </location>
</feature>
<feature type="transmembrane region" description="Helical" evidence="7">
    <location>
        <begin position="269"/>
        <end position="286"/>
    </location>
</feature>
<dbReference type="Proteomes" id="UP000017800">
    <property type="component" value="Unassembled WGS sequence"/>
</dbReference>
<dbReference type="GO" id="GO:0005886">
    <property type="term" value="C:plasma membrane"/>
    <property type="evidence" value="ECO:0007669"/>
    <property type="project" value="UniProtKB-SubCell"/>
</dbReference>
<dbReference type="InterPro" id="IPR036259">
    <property type="entry name" value="MFS_trans_sf"/>
</dbReference>
<dbReference type="InterPro" id="IPR020846">
    <property type="entry name" value="MFS_dom"/>
</dbReference>
<accession>V5FER2</accession>
<evidence type="ECO:0000256" key="6">
    <source>
        <dbReference type="ARBA" id="ARBA00023136"/>
    </source>
</evidence>
<gene>
    <name evidence="9" type="ORF">VHA01S_036_00080</name>
</gene>
<dbReference type="SUPFAM" id="SSF103473">
    <property type="entry name" value="MFS general substrate transporter"/>
    <property type="match status" value="1"/>
</dbReference>
<keyword evidence="10" id="KW-1185">Reference proteome</keyword>
<dbReference type="Pfam" id="PF07690">
    <property type="entry name" value="MFS_1"/>
    <property type="match status" value="1"/>
</dbReference>
<dbReference type="eggNOG" id="COG0738">
    <property type="taxonomic scope" value="Bacteria"/>
</dbReference>
<evidence type="ECO:0000313" key="10">
    <source>
        <dbReference type="Proteomes" id="UP000017800"/>
    </source>
</evidence>
<evidence type="ECO:0000256" key="1">
    <source>
        <dbReference type="ARBA" id="ARBA00004651"/>
    </source>
</evidence>
<comment type="subcellular location">
    <subcellularLocation>
        <location evidence="1">Cell membrane</location>
        <topology evidence="1">Multi-pass membrane protein</topology>
    </subcellularLocation>
</comment>
<dbReference type="AlphaFoldDB" id="V5FER2"/>
<feature type="transmembrane region" description="Helical" evidence="7">
    <location>
        <begin position="17"/>
        <end position="38"/>
    </location>
</feature>
<evidence type="ECO:0000256" key="7">
    <source>
        <dbReference type="SAM" id="Phobius"/>
    </source>
</evidence>
<feature type="transmembrane region" description="Helical" evidence="7">
    <location>
        <begin position="50"/>
        <end position="70"/>
    </location>
</feature>
<dbReference type="GO" id="GO:0022857">
    <property type="term" value="F:transmembrane transporter activity"/>
    <property type="evidence" value="ECO:0007669"/>
    <property type="project" value="InterPro"/>
</dbReference>
<dbReference type="CDD" id="cd17477">
    <property type="entry name" value="MFS_YcaD_like"/>
    <property type="match status" value="1"/>
</dbReference>
<feature type="transmembrane region" description="Helical" evidence="7">
    <location>
        <begin position="136"/>
        <end position="156"/>
    </location>
</feature>
<comment type="caution">
    <text evidence="9">The sequence shown here is derived from an EMBL/GenBank/DDBJ whole genome shotgun (WGS) entry which is preliminary data.</text>
</comment>
<feature type="transmembrane region" description="Helical" evidence="7">
    <location>
        <begin position="162"/>
        <end position="182"/>
    </location>
</feature>
<evidence type="ECO:0000256" key="2">
    <source>
        <dbReference type="ARBA" id="ARBA00022448"/>
    </source>
</evidence>
<evidence type="ECO:0000313" key="9">
    <source>
        <dbReference type="EMBL" id="GAD90203.1"/>
    </source>
</evidence>
<dbReference type="OrthoDB" id="9810614at2"/>
<dbReference type="PANTHER" id="PTHR23521:SF2">
    <property type="entry name" value="TRANSPORTER MFS SUPERFAMILY"/>
    <property type="match status" value="1"/>
</dbReference>
<evidence type="ECO:0000256" key="4">
    <source>
        <dbReference type="ARBA" id="ARBA00022692"/>
    </source>
</evidence>
<dbReference type="EMBL" id="BAUJ01000036">
    <property type="protein sequence ID" value="GAD90203.1"/>
    <property type="molecule type" value="Genomic_DNA"/>
</dbReference>
<dbReference type="Gene3D" id="1.20.1250.20">
    <property type="entry name" value="MFS general substrate transporter like domains"/>
    <property type="match status" value="2"/>
</dbReference>
<dbReference type="PANTHER" id="PTHR23521">
    <property type="entry name" value="TRANSPORTER MFS SUPERFAMILY"/>
    <property type="match status" value="1"/>
</dbReference>
<keyword evidence="2" id="KW-0813">Transport</keyword>
<feature type="transmembrane region" description="Helical" evidence="7">
    <location>
        <begin position="102"/>
        <end position="124"/>
    </location>
</feature>
<dbReference type="InterPro" id="IPR047200">
    <property type="entry name" value="MFS_YcaD-like"/>
</dbReference>
<dbReference type="InterPro" id="IPR011701">
    <property type="entry name" value="MFS"/>
</dbReference>
<evidence type="ECO:0000259" key="8">
    <source>
        <dbReference type="PROSITE" id="PS50850"/>
    </source>
</evidence>
<reference evidence="9 10" key="2">
    <citation type="submission" date="2013-11" db="EMBL/GenBank/DDBJ databases">
        <title>Whole genome shotgun sequence of Vibrio halioticoli NBRC 102217.</title>
        <authorList>
            <person name="Isaki S."/>
            <person name="Kimura A."/>
            <person name="Ohji S."/>
            <person name="Hosoyama A."/>
            <person name="Fujita N."/>
            <person name="Hashimoto M."/>
            <person name="Hosoyama Y."/>
            <person name="Yamazoe A."/>
        </authorList>
    </citation>
    <scope>NUCLEOTIDE SEQUENCE [LARGE SCALE GENOMIC DNA]</scope>
    <source>
        <strain evidence="9 10">NBRC 102217</strain>
    </source>
</reference>
<evidence type="ECO:0000256" key="3">
    <source>
        <dbReference type="ARBA" id="ARBA00022475"/>
    </source>
</evidence>
<feature type="transmembrane region" description="Helical" evidence="7">
    <location>
        <begin position="292"/>
        <end position="311"/>
    </location>
</feature>
<reference evidence="9 10" key="1">
    <citation type="submission" date="2013-10" db="EMBL/GenBank/DDBJ databases">
        <authorList>
            <person name="Ichikawa N."/>
            <person name="Kimura A."/>
            <person name="Ohji S."/>
            <person name="Hosoyama A."/>
            <person name="Fujita N."/>
        </authorList>
    </citation>
    <scope>NUCLEOTIDE SEQUENCE [LARGE SCALE GENOMIC DNA]</scope>
    <source>
        <strain evidence="9 10">NBRC 102217</strain>
    </source>
</reference>
<keyword evidence="3" id="KW-1003">Cell membrane</keyword>
<keyword evidence="6 7" id="KW-0472">Membrane</keyword>
<sequence length="385" mass="41231">METTTDLQVKTGFKVPIAALSLYAISSAYLMTLVPLLLSKYGIDDSNASWLASVFYLGLFVGVTSIKSLITYIGYRLAFITCLLLFIATIIVLPLAPIVAVWFVARFVAGVSVAGLFVVVESWLLAGDEANRAKRFALYVCSFTGGVALGQLGIGFVGVQGALPFVVILSLLFISMLVMLLVPTQPPLIQHSVTLSLRKISHLNHSAIIGCIVAGLIQSSIYGLMPIELSNRDISQTDLSLLMALIIVGGMLVQTIIPKLIRISGRTPLMGLFCILGIFAVGLIILSSSLNVLAISLLLIGMTSFALYPIAINLGCDKLNKNCIVSASQVMLFSYSLGSVVGPLVAGWFMDSTQGLMTYLLAIMMSTAIYMAVASVRTHKHVIIK</sequence>
<dbReference type="PROSITE" id="PS50850">
    <property type="entry name" value="MFS"/>
    <property type="match status" value="1"/>
</dbReference>
<proteinExistence type="predicted"/>
<feature type="transmembrane region" description="Helical" evidence="7">
    <location>
        <begin position="239"/>
        <end position="257"/>
    </location>
</feature>
<keyword evidence="4 7" id="KW-0812">Transmembrane</keyword>
<feature type="transmembrane region" description="Helical" evidence="7">
    <location>
        <begin position="77"/>
        <end position="96"/>
    </location>
</feature>
<protein>
    <submittedName>
        <fullName evidence="9">Putative major facilitator superfamily transporter</fullName>
    </submittedName>
</protein>
<evidence type="ECO:0000256" key="5">
    <source>
        <dbReference type="ARBA" id="ARBA00022989"/>
    </source>
</evidence>
<keyword evidence="5 7" id="KW-1133">Transmembrane helix</keyword>
<dbReference type="RefSeq" id="WP_023404554.1">
    <property type="nucleotide sequence ID" value="NZ_BAUJ01000036.1"/>
</dbReference>
<name>V5FER2_9VIBR</name>
<feature type="transmembrane region" description="Helical" evidence="7">
    <location>
        <begin position="356"/>
        <end position="376"/>
    </location>
</feature>
<feature type="transmembrane region" description="Helical" evidence="7">
    <location>
        <begin position="203"/>
        <end position="227"/>
    </location>
</feature>
<feature type="transmembrane region" description="Helical" evidence="7">
    <location>
        <begin position="332"/>
        <end position="350"/>
    </location>
</feature>
<organism evidence="9 10">
    <name type="scientific">Vibrio halioticoli NBRC 102217</name>
    <dbReference type="NCBI Taxonomy" id="1219072"/>
    <lineage>
        <taxon>Bacteria</taxon>
        <taxon>Pseudomonadati</taxon>
        <taxon>Pseudomonadota</taxon>
        <taxon>Gammaproteobacteria</taxon>
        <taxon>Vibrionales</taxon>
        <taxon>Vibrionaceae</taxon>
        <taxon>Vibrio</taxon>
    </lineage>
</organism>